<dbReference type="Proteomes" id="UP000824169">
    <property type="component" value="Unassembled WGS sequence"/>
</dbReference>
<accession>A0A9D1P3H1</accession>
<gene>
    <name evidence="1" type="ORF">IAB71_07585</name>
</gene>
<evidence type="ECO:0000313" key="1">
    <source>
        <dbReference type="EMBL" id="HIV25627.1"/>
    </source>
</evidence>
<reference evidence="1" key="1">
    <citation type="submission" date="2020-10" db="EMBL/GenBank/DDBJ databases">
        <authorList>
            <person name="Gilroy R."/>
        </authorList>
    </citation>
    <scope>NUCLEOTIDE SEQUENCE</scope>
    <source>
        <strain evidence="1">CHK188-20938</strain>
    </source>
</reference>
<evidence type="ECO:0000313" key="2">
    <source>
        <dbReference type="Proteomes" id="UP000824169"/>
    </source>
</evidence>
<dbReference type="AlphaFoldDB" id="A0A9D1P3H1"/>
<comment type="caution">
    <text evidence="1">The sequence shown here is derived from an EMBL/GenBank/DDBJ whole genome shotgun (WGS) entry which is preliminary data.</text>
</comment>
<organism evidence="1 2">
    <name type="scientific">Candidatus Scatomonas pullistercoris</name>
    <dbReference type="NCBI Taxonomy" id="2840920"/>
    <lineage>
        <taxon>Bacteria</taxon>
        <taxon>Bacillati</taxon>
        <taxon>Bacillota</taxon>
        <taxon>Clostridia</taxon>
        <taxon>Lachnospirales</taxon>
        <taxon>Lachnospiraceae</taxon>
        <taxon>Lachnospiraceae incertae sedis</taxon>
        <taxon>Candidatus Scatomonas</taxon>
    </lineage>
</organism>
<proteinExistence type="predicted"/>
<dbReference type="EMBL" id="DVOO01000022">
    <property type="protein sequence ID" value="HIV25627.1"/>
    <property type="molecule type" value="Genomic_DNA"/>
</dbReference>
<sequence length="66" mass="7458">MVKNLEKVVFGLACTGAVVGALCLYTRNHSSKKKLEEDFRDFTDEFEDNAYARNYTDIPYTSATEA</sequence>
<name>A0A9D1P3H1_9FIRM</name>
<reference evidence="1" key="2">
    <citation type="journal article" date="2021" name="PeerJ">
        <title>Extensive microbial diversity within the chicken gut microbiome revealed by metagenomics and culture.</title>
        <authorList>
            <person name="Gilroy R."/>
            <person name="Ravi A."/>
            <person name="Getino M."/>
            <person name="Pursley I."/>
            <person name="Horton D.L."/>
            <person name="Alikhan N.F."/>
            <person name="Baker D."/>
            <person name="Gharbi K."/>
            <person name="Hall N."/>
            <person name="Watson M."/>
            <person name="Adriaenssens E.M."/>
            <person name="Foster-Nyarko E."/>
            <person name="Jarju S."/>
            <person name="Secka A."/>
            <person name="Antonio M."/>
            <person name="Oren A."/>
            <person name="Chaudhuri R.R."/>
            <person name="La Ragione R."/>
            <person name="Hildebrand F."/>
            <person name="Pallen M.J."/>
        </authorList>
    </citation>
    <scope>NUCLEOTIDE SEQUENCE</scope>
    <source>
        <strain evidence="1">CHK188-20938</strain>
    </source>
</reference>
<protein>
    <submittedName>
        <fullName evidence="1">Uncharacterized protein</fullName>
    </submittedName>
</protein>